<dbReference type="AlphaFoldDB" id="X1MV11"/>
<dbReference type="SUPFAM" id="SSF51971">
    <property type="entry name" value="Nucleotide-binding domain"/>
    <property type="match status" value="1"/>
</dbReference>
<name>X1MV11_9ZZZZ</name>
<feature type="domain" description="FAD/NAD(P)-binding" evidence="1">
    <location>
        <begin position="30"/>
        <end position="235"/>
    </location>
</feature>
<accession>X1MV11</accession>
<dbReference type="GO" id="GO:0016491">
    <property type="term" value="F:oxidoreductase activity"/>
    <property type="evidence" value="ECO:0007669"/>
    <property type="project" value="InterPro"/>
</dbReference>
<dbReference type="PANTHER" id="PTHR42783">
    <property type="entry name" value="GLUTAMATE SYNTHASE [NADPH] SMALL CHAIN"/>
    <property type="match status" value="1"/>
</dbReference>
<evidence type="ECO:0000259" key="1">
    <source>
        <dbReference type="Pfam" id="PF07992"/>
    </source>
</evidence>
<dbReference type="Pfam" id="PF07992">
    <property type="entry name" value="Pyr_redox_2"/>
    <property type="match status" value="1"/>
</dbReference>
<dbReference type="EMBL" id="BARV01023330">
    <property type="protein sequence ID" value="GAI35502.1"/>
    <property type="molecule type" value="Genomic_DNA"/>
</dbReference>
<organism evidence="2">
    <name type="scientific">marine sediment metagenome</name>
    <dbReference type="NCBI Taxonomy" id="412755"/>
    <lineage>
        <taxon>unclassified sequences</taxon>
        <taxon>metagenomes</taxon>
        <taxon>ecological metagenomes</taxon>
    </lineage>
</organism>
<gene>
    <name evidence="2" type="ORF">S06H3_38298</name>
</gene>
<comment type="caution">
    <text evidence="2">The sequence shown here is derived from an EMBL/GenBank/DDBJ whole genome shotgun (WGS) entry which is preliminary data.</text>
</comment>
<dbReference type="PRINTS" id="PR00419">
    <property type="entry name" value="ADXRDTASE"/>
</dbReference>
<feature type="non-terminal residue" evidence="2">
    <location>
        <position position="269"/>
    </location>
</feature>
<sequence>IAIRELKRFAAEHGDGQWKKYAKLSPPTDKKVAVVGSGPAGLTAAYYLAKLGHSVTVFEELSQPGGMLRVGIPDYRLPKAVLDAEIREIENIGVDIKLNTRVESIDGLFEQGFDAVFLGLGAHCGTKMRVEGEDTPGVIDGVTFLRNVSLARKVDLGDKVAVIGGGNVAIDSARTALRFGTKEVTIVYRRTRKEMPASPEEVEAAIEEGINIEFLAAPVKITKVKGRLKLTCTRMELGEPDASGRRRPIPIEGSEFSTQFDSIIAAIGQ</sequence>
<evidence type="ECO:0000313" key="2">
    <source>
        <dbReference type="EMBL" id="GAI35502.1"/>
    </source>
</evidence>
<reference evidence="2" key="1">
    <citation type="journal article" date="2014" name="Front. Microbiol.">
        <title>High frequency of phylogenetically diverse reductive dehalogenase-homologous genes in deep subseafloor sedimentary metagenomes.</title>
        <authorList>
            <person name="Kawai M."/>
            <person name="Futagami T."/>
            <person name="Toyoda A."/>
            <person name="Takaki Y."/>
            <person name="Nishi S."/>
            <person name="Hori S."/>
            <person name="Arai W."/>
            <person name="Tsubouchi T."/>
            <person name="Morono Y."/>
            <person name="Uchiyama I."/>
            <person name="Ito T."/>
            <person name="Fujiyama A."/>
            <person name="Inagaki F."/>
            <person name="Takami H."/>
        </authorList>
    </citation>
    <scope>NUCLEOTIDE SEQUENCE</scope>
    <source>
        <strain evidence="2">Expedition CK06-06</strain>
    </source>
</reference>
<protein>
    <recommendedName>
        <fullName evidence="1">FAD/NAD(P)-binding domain-containing protein</fullName>
    </recommendedName>
</protein>
<proteinExistence type="predicted"/>
<dbReference type="InterPro" id="IPR036188">
    <property type="entry name" value="FAD/NAD-bd_sf"/>
</dbReference>
<dbReference type="Gene3D" id="3.50.50.60">
    <property type="entry name" value="FAD/NAD(P)-binding domain"/>
    <property type="match status" value="2"/>
</dbReference>
<dbReference type="PANTHER" id="PTHR42783:SF3">
    <property type="entry name" value="GLUTAMATE SYNTHASE [NADPH] SMALL CHAIN-RELATED"/>
    <property type="match status" value="1"/>
</dbReference>
<feature type="non-terminal residue" evidence="2">
    <location>
        <position position="1"/>
    </location>
</feature>
<dbReference type="InterPro" id="IPR023753">
    <property type="entry name" value="FAD/NAD-binding_dom"/>
</dbReference>